<proteinExistence type="predicted"/>
<organism evidence="1 2">
    <name type="scientific">Desulfomicrobium macestii</name>
    <dbReference type="NCBI Taxonomy" id="90731"/>
    <lineage>
        <taxon>Bacteria</taxon>
        <taxon>Pseudomonadati</taxon>
        <taxon>Thermodesulfobacteriota</taxon>
        <taxon>Desulfovibrionia</taxon>
        <taxon>Desulfovibrionales</taxon>
        <taxon>Desulfomicrobiaceae</taxon>
        <taxon>Desulfomicrobium</taxon>
    </lineage>
</organism>
<sequence length="462" mass="53065">MAEYPILFFPKRTSAAREIPKGFPVASPHIPSTHRQARRIGPKLDELHRAFNTQRAEISKDTRGISPENVIVLETIGNVDTFLIACNNIEGLEWLSDVDEVEIEPDEDFYDEKNKEKLLSGRLFLSMANQCAMQTLISLWKRYSDNPDADLGYGRNSWKNIFKYLYDIRRWSVQDRIKETCFLENLQFRLDHKEEHLPFEIELWYRSSRTSRELAERQLQLIVESEGGTVRNISTIQEIRYHALLVDVPASAARKILSDLEDFKLIKCEQVMFFRPVGQSISFNSNAESQPIPLVKDTYLPYLTEPVIALFDGFPLVGHVGLEGRLLVDDPMGWGDYYSAVDCKHGTSMASLILNDDINSISSSLKRPLYVRPIMKPRLNVLKGETEEYIPEDVLLTDLIHSCVRRLFEGENGEAPVAPTIRIINLSIADPTRPFIRYLSSTARLLDWLSFKYNPKSVKKLH</sequence>
<keyword evidence="2" id="KW-1185">Reference proteome</keyword>
<evidence type="ECO:0000313" key="2">
    <source>
        <dbReference type="Proteomes" id="UP000639010"/>
    </source>
</evidence>
<gene>
    <name evidence="1" type="ORF">H4684_002530</name>
</gene>
<evidence type="ECO:0000313" key="1">
    <source>
        <dbReference type="EMBL" id="MBE1425872.1"/>
    </source>
</evidence>
<accession>A0ABR9H581</accession>
<protein>
    <submittedName>
        <fullName evidence="1">Uncharacterized protein</fullName>
    </submittedName>
</protein>
<dbReference type="Proteomes" id="UP000639010">
    <property type="component" value="Unassembled WGS sequence"/>
</dbReference>
<name>A0ABR9H581_9BACT</name>
<comment type="caution">
    <text evidence="1">The sequence shown here is derived from an EMBL/GenBank/DDBJ whole genome shotgun (WGS) entry which is preliminary data.</text>
</comment>
<reference evidence="1 2" key="1">
    <citation type="submission" date="2020-10" db="EMBL/GenBank/DDBJ databases">
        <title>Genomic Encyclopedia of Type Strains, Phase IV (KMG-IV): sequencing the most valuable type-strain genomes for metagenomic binning, comparative biology and taxonomic classification.</title>
        <authorList>
            <person name="Goeker M."/>
        </authorList>
    </citation>
    <scope>NUCLEOTIDE SEQUENCE [LARGE SCALE GENOMIC DNA]</scope>
    <source>
        <strain evidence="1 2">DSM 4194</strain>
    </source>
</reference>
<dbReference type="RefSeq" id="WP_192623987.1">
    <property type="nucleotide sequence ID" value="NZ_JADBGG010000019.1"/>
</dbReference>
<dbReference type="EMBL" id="JADBGG010000019">
    <property type="protein sequence ID" value="MBE1425872.1"/>
    <property type="molecule type" value="Genomic_DNA"/>
</dbReference>